<keyword evidence="1" id="KW-0472">Membrane</keyword>
<keyword evidence="1" id="KW-0812">Transmembrane</keyword>
<dbReference type="RefSeq" id="XP_008286289.1">
    <property type="nucleotide sequence ID" value="XM_008288067.1"/>
</dbReference>
<feature type="transmembrane region" description="Helical" evidence="1">
    <location>
        <begin position="219"/>
        <end position="240"/>
    </location>
</feature>
<feature type="transmembrane region" description="Helical" evidence="1">
    <location>
        <begin position="261"/>
        <end position="283"/>
    </location>
</feature>
<accession>A0A9Y4N633</accession>
<dbReference type="PANTHER" id="PTHR38706">
    <property type="entry name" value="SI:CH211-198C19.1-RELATED"/>
    <property type="match status" value="1"/>
</dbReference>
<evidence type="ECO:0000256" key="2">
    <source>
        <dbReference type="SAM" id="SignalP"/>
    </source>
</evidence>
<keyword evidence="2" id="KW-0732">Signal</keyword>
<dbReference type="AlphaFoldDB" id="A0A9Y4N633"/>
<dbReference type="GeneID" id="103361859"/>
<dbReference type="PANTHER" id="PTHR38706:SF2">
    <property type="match status" value="1"/>
</dbReference>
<organism evidence="3 4">
    <name type="scientific">Stegastes partitus</name>
    <name type="common">bicolor damselfish</name>
    <dbReference type="NCBI Taxonomy" id="144197"/>
    <lineage>
        <taxon>Eukaryota</taxon>
        <taxon>Metazoa</taxon>
        <taxon>Chordata</taxon>
        <taxon>Craniata</taxon>
        <taxon>Vertebrata</taxon>
        <taxon>Euteleostomi</taxon>
        <taxon>Actinopterygii</taxon>
        <taxon>Neopterygii</taxon>
        <taxon>Teleostei</taxon>
        <taxon>Neoteleostei</taxon>
        <taxon>Acanthomorphata</taxon>
        <taxon>Ovalentaria</taxon>
        <taxon>Pomacentridae</taxon>
        <taxon>Stegastes</taxon>
    </lineage>
</organism>
<gene>
    <name evidence="4" type="primary">LOC103361859</name>
</gene>
<evidence type="ECO:0000256" key="1">
    <source>
        <dbReference type="SAM" id="Phobius"/>
    </source>
</evidence>
<reference evidence="4" key="1">
    <citation type="submission" date="2025-08" db="UniProtKB">
        <authorList>
            <consortium name="RefSeq"/>
        </authorList>
    </citation>
    <scope>IDENTIFICATION</scope>
</reference>
<protein>
    <submittedName>
        <fullName evidence="4">Uncharacterized protein LOC103361859</fullName>
    </submittedName>
</protein>
<dbReference type="Proteomes" id="UP000694891">
    <property type="component" value="Unplaced"/>
</dbReference>
<evidence type="ECO:0000313" key="3">
    <source>
        <dbReference type="Proteomes" id="UP000694891"/>
    </source>
</evidence>
<feature type="chain" id="PRO_5041225296" evidence="2">
    <location>
        <begin position="25"/>
        <end position="286"/>
    </location>
</feature>
<keyword evidence="1" id="KW-1133">Transmembrane helix</keyword>
<proteinExistence type="predicted"/>
<name>A0A9Y4N633_9TELE</name>
<feature type="signal peptide" evidence="2">
    <location>
        <begin position="1"/>
        <end position="24"/>
    </location>
</feature>
<sequence length="286" mass="32297">MMKVSGRVPVCCVTLILVLTSVSAVQRLNSISDLKTVGFGQSVPTEALVLLHWFANTVTIDSYNMISLNFDPDNSDYGAHHYGNYEGLLDPLGNARYRYYTIGNIYQEGGMPLPPHVVRPRYEYAGRNRARIIVRVRQQNVGRQGLQIIDEVYITQHHENGHNWGTEYDPDHTYLVTTNLLRQIRQFPMNGDLRLLTDLRNRFGSRADDSQLRSIIKSWSDLACLGLLLFIVVQEGFYSSRLQYQSAATRRNSNDGWSNDCVIIAVLLLILALVALILGSISVHQA</sequence>
<evidence type="ECO:0000313" key="4">
    <source>
        <dbReference type="RefSeq" id="XP_008286289.1"/>
    </source>
</evidence>
<keyword evidence="3" id="KW-1185">Reference proteome</keyword>